<dbReference type="Gene3D" id="2.60.120.200">
    <property type="match status" value="1"/>
</dbReference>
<evidence type="ECO:0000313" key="7">
    <source>
        <dbReference type="Proteomes" id="UP001597131"/>
    </source>
</evidence>
<dbReference type="SUPFAM" id="SSF49299">
    <property type="entry name" value="PKD domain"/>
    <property type="match status" value="1"/>
</dbReference>
<dbReference type="EMBL" id="JBHTLI010000001">
    <property type="protein sequence ID" value="MFD1095117.1"/>
    <property type="molecule type" value="Genomic_DNA"/>
</dbReference>
<dbReference type="PANTHER" id="PTHR24273">
    <property type="entry name" value="FI04643P-RELATED"/>
    <property type="match status" value="1"/>
</dbReference>
<sequence length="2127" mass="228812">QVTNDAPATFPLGSTTVTWTVTDDSNNTATATQTVTVTDNEDPTITAPSNVSVNSDNGACSASGVTLGNPTTNDNCGIQQVTNDAPATFPLGSTTVTWTVTDDSNNTATATQTVTVTDNEDPAITAPSNVSVNSDNGACSASGVTLGNPTTNDNCGVKQVTNDAPATFPLGSTTVTWTVTDDSNNTATATQTVTVTDNEKPIILADSDITVNNDAGACGAMVTINPATASDNCQVGTPSGVRSDGKALNAEYPVGLTTVITWTVTDANGNAAEPVEQNVTVLDNEAPVVPNIENVLWGCEKTISKPVATDNCIGDITGTTSDPLTYSSEGTYQITWSFDDGNGNISTAQQTVTIDPVQAEAQTTDILCNGAATGEISITASGGAPPYTYEWQGSTETGNSRSGLTAGTYTVTVKDANNCATDLDIILTEPEPLIMTAPEVEPVSCFGNADGSVSAGTVSGGVGTYKYKITGRNYQASTDFSNLAPGDYVFTVQDENNCTYETGFTIDEPTELSMTAPSSTNVTCFGGSDGTITAGTVTGGNGDYLYSINNIDFSPATTFEGLSAGSHTIFVQDSKGCALQKIVNISEPDKLNADIIKTNVSCFDGNDGKLSISNPSGGSGSYQFSLDQTTWYNSSEEITGLTAGSYTLYIKDAVNTNCIVILEENFEITQPSAPLEVEISTTRTTSYGSASGTATANPTGGTPGYTYEWRKAGETEVFAATKTATNLLAGDYEVTVTDNNGCTFTDTFTIIDAIEAFIASRSVCEDEGDQNAIRTSYFEVKDLTAVGGVAPYTYEWDFGSGATDPVRSGTGEHRVYYGSTGNKTVTLTITDDTGETFKVTQQNYVGNCYEPCGKSENFVFNPDNIYIGNANGDPLSITDQVLCDNSVAKYIYISIDKSANAYNPYIELIYKISNTNTPGDTKVSYAGGCRSGDDINDDPNDSKENKIGGFIRLTLDPIDFECGDNLDVENFYVTWTNVEHKKCGQNNNAFCYSQDEPVILPTPLSAVATPTHILCKGDSTGSISVSVSGGYAPYSFNLTGEGDPYDNSNKFNNLKAGEHTVYVRDSRGNTTSVTTTIEEPSTNIIASTTVENPECFGSLGEASVTAEGGTPFEDGTYEYLWNDPSQQTTATASGLAAGEYTVTVIDANGCQTLKTVTVTEPEELTLAQTGENQSFGCGVTSTTLTGNTPDLGKGTWEITSGTDGIIDEPNNPTSAFTGNAGQTYVLTWTIANEDGTCPSSENLEISFNSACSFLDFDGIDDYVDFGDNYGLDGGSFSLEAWVKLKSLTGVKTVLSKRNTNNLVAGGFDLIVNSGAPTFRWGSNSVSTSSKINTDRWYHLAVIYESSKIQLYVDGLLVGSSSATNPSIIASPFLIGAMYNSETPEKPKNHFHGWIEEVRIWDKALSEEQLRFMMNQRLETNGGAAKGTVLPLNVPGDLSWNRLRGYYRLMANETVNGYTLDLSTVKTNKIDGKLRNIETSQENTAPLPYFSVNDSPWGTDNTWAKPNVWDPPNSNGINGKPINWNIARISNNISSGSRDIHLLGLISESGLLTMATEGETKNENNSGQGLTITHYLKLNGNIDLVGESQLVQTEGSILDESSSGYLERDQQGTENSFNYNYWTSPVSPQGSSNNSGYTIAGILKDGTSSSSPRPISFGYPFYYADGSYSGDKHISTYWLYTFHGTADTYGEWHYIGASKHLDAGEGFTMKGTSGSASISSRQNYVFKGKPNNGIIKLSISNNENRLVGNPYPSALDAEQFIRDNLKDVEGGTNSQNVFNGAIYLWDHFGQENSHVLREYVGGYATYNLSGGVPAASTDARINANGSKGSKVPRRYIPVAQGFFVNTLLDESVSGNYNISGGDIIFNNGQRAFVREQSGSSQFLTQAKTSLTNDQRTSFAQDTRYKIRLAFHSPAGYHRQILVTADSKTTNGFDLGYDAPLIDDNKEDMYWLINNSEFVIQAVPNFNLDQKLPLGIKISEEGKFEIEIDELENLPDHMDIYLKDNSDTTYYNLRKKAYKTDITPGTFNDRYELVFTKQIKEVQELPREIEFNIRYSRKDMEFILGNPNLLAVDKVMIYNLNGQTVDSFKEQPVEKFISLKREKQLSAGVYIVKVFSGTQWFSKKVIIGK</sequence>
<reference evidence="7" key="1">
    <citation type="journal article" date="2019" name="Int. J. Syst. Evol. Microbiol.">
        <title>The Global Catalogue of Microorganisms (GCM) 10K type strain sequencing project: providing services to taxonomists for standard genome sequencing and annotation.</title>
        <authorList>
            <consortium name="The Broad Institute Genomics Platform"/>
            <consortium name="The Broad Institute Genome Sequencing Center for Infectious Disease"/>
            <person name="Wu L."/>
            <person name="Ma J."/>
        </authorList>
    </citation>
    <scope>NUCLEOTIDE SEQUENCE [LARGE SCALE GENOMIC DNA]</scope>
    <source>
        <strain evidence="7">CCUG 64793</strain>
    </source>
</reference>
<dbReference type="PROSITE" id="PS50825">
    <property type="entry name" value="HYR"/>
    <property type="match status" value="2"/>
</dbReference>
<feature type="domain" description="PKD" evidence="4">
    <location>
        <begin position="791"/>
        <end position="845"/>
    </location>
</feature>
<dbReference type="CDD" id="cd00146">
    <property type="entry name" value="PKD"/>
    <property type="match status" value="1"/>
</dbReference>
<keyword evidence="3" id="KW-1015">Disulfide bond</keyword>
<dbReference type="Proteomes" id="UP001597131">
    <property type="component" value="Unassembled WGS sequence"/>
</dbReference>
<dbReference type="InterPro" id="IPR006558">
    <property type="entry name" value="LamG-like"/>
</dbReference>
<dbReference type="InterPro" id="IPR026444">
    <property type="entry name" value="Secre_tail"/>
</dbReference>
<evidence type="ECO:0000256" key="3">
    <source>
        <dbReference type="ARBA" id="ARBA00023157"/>
    </source>
</evidence>
<dbReference type="Pfam" id="PF13573">
    <property type="entry name" value="SprB"/>
    <property type="match status" value="7"/>
</dbReference>
<evidence type="ECO:0000259" key="5">
    <source>
        <dbReference type="PROSITE" id="PS50825"/>
    </source>
</evidence>
<keyword evidence="1" id="KW-0732">Signal</keyword>
<dbReference type="PANTHER" id="PTHR24273:SF32">
    <property type="entry name" value="HYALIN"/>
    <property type="match status" value="1"/>
</dbReference>
<evidence type="ECO:0000256" key="2">
    <source>
        <dbReference type="ARBA" id="ARBA00022737"/>
    </source>
</evidence>
<dbReference type="InterPro" id="IPR025667">
    <property type="entry name" value="SprB_repeat"/>
</dbReference>
<dbReference type="Gene3D" id="2.60.40.10">
    <property type="entry name" value="Immunoglobulins"/>
    <property type="match status" value="3"/>
</dbReference>
<evidence type="ECO:0000256" key="1">
    <source>
        <dbReference type="ARBA" id="ARBA00022729"/>
    </source>
</evidence>
<dbReference type="Pfam" id="PF13385">
    <property type="entry name" value="Laminin_G_3"/>
    <property type="match status" value="1"/>
</dbReference>
<dbReference type="InterPro" id="IPR003410">
    <property type="entry name" value="HYR_dom"/>
</dbReference>
<dbReference type="PROSITE" id="PS50093">
    <property type="entry name" value="PKD"/>
    <property type="match status" value="1"/>
</dbReference>
<dbReference type="Gene3D" id="2.40.10.10">
    <property type="entry name" value="Trypsin-like serine proteases"/>
    <property type="match status" value="1"/>
</dbReference>
<name>A0ABW3NRT8_9FLAO</name>
<evidence type="ECO:0000313" key="6">
    <source>
        <dbReference type="EMBL" id="MFD1095117.1"/>
    </source>
</evidence>
<gene>
    <name evidence="6" type="ORF">ACFQ3Q_05095</name>
</gene>
<feature type="non-terminal residue" evidence="6">
    <location>
        <position position="1"/>
    </location>
</feature>
<proteinExistence type="predicted"/>
<accession>A0ABW3NRT8</accession>
<dbReference type="InterPro" id="IPR013320">
    <property type="entry name" value="ConA-like_dom_sf"/>
</dbReference>
<dbReference type="RefSeq" id="WP_380743578.1">
    <property type="nucleotide sequence ID" value="NZ_JBHTLI010000001.1"/>
</dbReference>
<protein>
    <submittedName>
        <fullName evidence="6">LamG-like jellyroll fold domain-containing protein</fullName>
    </submittedName>
</protein>
<dbReference type="SUPFAM" id="SSF49899">
    <property type="entry name" value="Concanavalin A-like lectins/glucanases"/>
    <property type="match status" value="1"/>
</dbReference>
<dbReference type="Gene3D" id="2.60.40.740">
    <property type="match status" value="2"/>
</dbReference>
<dbReference type="InterPro" id="IPR035986">
    <property type="entry name" value="PKD_dom_sf"/>
</dbReference>
<evidence type="ECO:0000259" key="4">
    <source>
        <dbReference type="PROSITE" id="PS50093"/>
    </source>
</evidence>
<dbReference type="InterPro" id="IPR000601">
    <property type="entry name" value="PKD_dom"/>
</dbReference>
<dbReference type="SMART" id="SM00560">
    <property type="entry name" value="LamGL"/>
    <property type="match status" value="1"/>
</dbReference>
<organism evidence="6 7">
    <name type="scientific">Salegentibacter chungangensis</name>
    <dbReference type="NCBI Taxonomy" id="1335724"/>
    <lineage>
        <taxon>Bacteria</taxon>
        <taxon>Pseudomonadati</taxon>
        <taxon>Bacteroidota</taxon>
        <taxon>Flavobacteriia</taxon>
        <taxon>Flavobacteriales</taxon>
        <taxon>Flavobacteriaceae</taxon>
        <taxon>Salegentibacter</taxon>
    </lineage>
</organism>
<dbReference type="InterPro" id="IPR043504">
    <property type="entry name" value="Peptidase_S1_PA_chymotrypsin"/>
</dbReference>
<feature type="domain" description="HYR" evidence="5">
    <location>
        <begin position="117"/>
        <end position="197"/>
    </location>
</feature>
<keyword evidence="2" id="KW-0677">Repeat</keyword>
<dbReference type="NCBIfam" id="TIGR04183">
    <property type="entry name" value="Por_Secre_tail"/>
    <property type="match status" value="1"/>
</dbReference>
<dbReference type="Pfam" id="PF02494">
    <property type="entry name" value="HYR"/>
    <property type="match status" value="2"/>
</dbReference>
<comment type="caution">
    <text evidence="6">The sequence shown here is derived from an EMBL/GenBank/DDBJ whole genome shotgun (WGS) entry which is preliminary data.</text>
</comment>
<feature type="domain" description="HYR" evidence="5">
    <location>
        <begin position="1"/>
        <end position="39"/>
    </location>
</feature>
<dbReference type="InterPro" id="IPR013783">
    <property type="entry name" value="Ig-like_fold"/>
</dbReference>
<keyword evidence="7" id="KW-1185">Reference proteome</keyword>